<gene>
    <name evidence="10" type="ORF">BU14_0196s0023</name>
</gene>
<keyword evidence="3" id="KW-0136">Cellulose degradation</keyword>
<dbReference type="EMBL" id="KV918870">
    <property type="protein sequence ID" value="OSX76356.1"/>
    <property type="molecule type" value="Genomic_DNA"/>
</dbReference>
<evidence type="ECO:0000256" key="5">
    <source>
        <dbReference type="ARBA" id="ARBA00023295"/>
    </source>
</evidence>
<dbReference type="GO" id="GO:0004553">
    <property type="term" value="F:hydrolase activity, hydrolyzing O-glycosyl compounds"/>
    <property type="evidence" value="ECO:0007669"/>
    <property type="project" value="InterPro"/>
</dbReference>
<evidence type="ECO:0000256" key="3">
    <source>
        <dbReference type="ARBA" id="ARBA00023001"/>
    </source>
</evidence>
<evidence type="ECO:0000259" key="9">
    <source>
        <dbReference type="Pfam" id="PF00150"/>
    </source>
</evidence>
<keyword evidence="8" id="KW-0732">Signal</keyword>
<dbReference type="Pfam" id="PF00150">
    <property type="entry name" value="Cellulase"/>
    <property type="match status" value="1"/>
</dbReference>
<evidence type="ECO:0000313" key="10">
    <source>
        <dbReference type="EMBL" id="OSX76356.1"/>
    </source>
</evidence>
<dbReference type="Proteomes" id="UP000218209">
    <property type="component" value="Unassembled WGS sequence"/>
</dbReference>
<evidence type="ECO:0000256" key="2">
    <source>
        <dbReference type="ARBA" id="ARBA00022801"/>
    </source>
</evidence>
<evidence type="ECO:0000256" key="8">
    <source>
        <dbReference type="SAM" id="SignalP"/>
    </source>
</evidence>
<feature type="signal peptide" evidence="8">
    <location>
        <begin position="1"/>
        <end position="27"/>
    </location>
</feature>
<name>A0A1X6P6G8_PORUM</name>
<keyword evidence="5 7" id="KW-0326">Glycosidase</keyword>
<comment type="similarity">
    <text evidence="1 7">Belongs to the glycosyl hydrolase 5 (cellulase A) family.</text>
</comment>
<dbReference type="GO" id="GO:0030245">
    <property type="term" value="P:cellulose catabolic process"/>
    <property type="evidence" value="ECO:0007669"/>
    <property type="project" value="UniProtKB-KW"/>
</dbReference>
<dbReference type="AlphaFoldDB" id="A0A1X6P6G8"/>
<keyword evidence="4" id="KW-0119">Carbohydrate metabolism</keyword>
<keyword evidence="6" id="KW-0624">Polysaccharide degradation</keyword>
<dbReference type="InterPro" id="IPR017853">
    <property type="entry name" value="GH"/>
</dbReference>
<protein>
    <recommendedName>
        <fullName evidence="9">Glycoside hydrolase family 5 domain-containing protein</fullName>
    </recommendedName>
</protein>
<sequence length="445" mass="47777">MGAPTKRVAALLATALVLAAAAGGASAAAVAPAAAAAPDVFHATDRAMDTAAAAADVDAAVDRVDGVERRSTAAARKALHFESKGGKLLANGKPFALLGVNWFGFETETALVHGLWTDQSMDSLLDAVASMGYNSLRVPLALDNLLANPLVTAFNGGVAANKQLNGKRMLDALDLLVRKAADRHLLILLDMHRLQAALWPDPLGLWYNDRHCEGDVVAAWTSLARRYCGSWNVFGADLLNEPHGANWGSGVHADDWRMAAERLGNAVLEVCPRLMIFVEGVGNPPVTPVVGPDWAFWGENLAGVCRHPVRLSDPSRLVYSPHVYGPSVARMDYFEDGRFPANLDAVWEAHFGSVLGCSDAAMVLGEFGGDAGMAKDRQMQERLVGWMRARGVGGFVWALNPNSGDTKGVLKGDWRTVDTVKKRIYGRLHATDVRRALADRKRHHG</sequence>
<evidence type="ECO:0000256" key="1">
    <source>
        <dbReference type="ARBA" id="ARBA00005641"/>
    </source>
</evidence>
<accession>A0A1X6P6G8</accession>
<dbReference type="SUPFAM" id="SSF51445">
    <property type="entry name" value="(Trans)glycosidases"/>
    <property type="match status" value="1"/>
</dbReference>
<evidence type="ECO:0000256" key="4">
    <source>
        <dbReference type="ARBA" id="ARBA00023277"/>
    </source>
</evidence>
<reference evidence="10 11" key="1">
    <citation type="submission" date="2017-03" db="EMBL/GenBank/DDBJ databases">
        <title>WGS assembly of Porphyra umbilicalis.</title>
        <authorList>
            <person name="Brawley S.H."/>
            <person name="Blouin N.A."/>
            <person name="Ficko-Blean E."/>
            <person name="Wheeler G.L."/>
            <person name="Lohr M."/>
            <person name="Goodson H.V."/>
            <person name="Jenkins J.W."/>
            <person name="Blaby-Haas C.E."/>
            <person name="Helliwell K.E."/>
            <person name="Chan C."/>
            <person name="Marriage T."/>
            <person name="Bhattacharya D."/>
            <person name="Klein A.S."/>
            <person name="Badis Y."/>
            <person name="Brodie J."/>
            <person name="Cao Y."/>
            <person name="Collen J."/>
            <person name="Dittami S.M."/>
            <person name="Gachon C.M."/>
            <person name="Green B.R."/>
            <person name="Karpowicz S."/>
            <person name="Kim J.W."/>
            <person name="Kudahl U."/>
            <person name="Lin S."/>
            <person name="Michel G."/>
            <person name="Mittag M."/>
            <person name="Olson B.J."/>
            <person name="Pangilinan J."/>
            <person name="Peng Y."/>
            <person name="Qiu H."/>
            <person name="Shu S."/>
            <person name="Singer J.T."/>
            <person name="Smith A.G."/>
            <person name="Sprecher B.N."/>
            <person name="Wagner V."/>
            <person name="Wang W."/>
            <person name="Wang Z.-Y."/>
            <person name="Yan J."/>
            <person name="Yarish C."/>
            <person name="Zoeuner-Riek S."/>
            <person name="Zhuang Y."/>
            <person name="Zou Y."/>
            <person name="Lindquist E.A."/>
            <person name="Grimwood J."/>
            <person name="Barry K."/>
            <person name="Rokhsar D.S."/>
            <person name="Schmutz J."/>
            <person name="Stiller J.W."/>
            <person name="Grossman A.R."/>
            <person name="Prochnik S.E."/>
        </authorList>
    </citation>
    <scope>NUCLEOTIDE SEQUENCE [LARGE SCALE GENOMIC DNA]</scope>
    <source>
        <strain evidence="10">4086291</strain>
    </source>
</reference>
<keyword evidence="2 7" id="KW-0378">Hydrolase</keyword>
<dbReference type="PANTHER" id="PTHR35923:SF2">
    <property type="entry name" value="ENDOGLUCANASE"/>
    <property type="match status" value="1"/>
</dbReference>
<evidence type="ECO:0000256" key="7">
    <source>
        <dbReference type="RuleBase" id="RU361153"/>
    </source>
</evidence>
<evidence type="ECO:0000313" key="11">
    <source>
        <dbReference type="Proteomes" id="UP000218209"/>
    </source>
</evidence>
<dbReference type="InterPro" id="IPR001547">
    <property type="entry name" value="Glyco_hydro_5"/>
</dbReference>
<feature type="domain" description="Glycoside hydrolase family 5" evidence="9">
    <location>
        <begin position="90"/>
        <end position="403"/>
    </location>
</feature>
<keyword evidence="11" id="KW-1185">Reference proteome</keyword>
<proteinExistence type="inferred from homology"/>
<dbReference type="PANTHER" id="PTHR35923">
    <property type="entry name" value="MAJOR EXTRACELLULAR ENDOGLUCANASE"/>
    <property type="match status" value="1"/>
</dbReference>
<feature type="chain" id="PRO_5013118174" description="Glycoside hydrolase family 5 domain-containing protein" evidence="8">
    <location>
        <begin position="28"/>
        <end position="445"/>
    </location>
</feature>
<dbReference type="Gene3D" id="3.20.20.80">
    <property type="entry name" value="Glycosidases"/>
    <property type="match status" value="1"/>
</dbReference>
<evidence type="ECO:0000256" key="6">
    <source>
        <dbReference type="ARBA" id="ARBA00023326"/>
    </source>
</evidence>
<dbReference type="OrthoDB" id="442731at2759"/>
<organism evidence="10 11">
    <name type="scientific">Porphyra umbilicalis</name>
    <name type="common">Purple laver</name>
    <name type="synonym">Red alga</name>
    <dbReference type="NCBI Taxonomy" id="2786"/>
    <lineage>
        <taxon>Eukaryota</taxon>
        <taxon>Rhodophyta</taxon>
        <taxon>Bangiophyceae</taxon>
        <taxon>Bangiales</taxon>
        <taxon>Bangiaceae</taxon>
        <taxon>Porphyra</taxon>
    </lineage>
</organism>